<evidence type="ECO:0000313" key="3">
    <source>
        <dbReference type="EMBL" id="SEH38089.1"/>
    </source>
</evidence>
<dbReference type="RefSeq" id="WP_092813359.1">
    <property type="nucleotide sequence ID" value="NZ_FNWU01000001.1"/>
</dbReference>
<evidence type="ECO:0000259" key="2">
    <source>
        <dbReference type="Pfam" id="PF01575"/>
    </source>
</evidence>
<evidence type="ECO:0000256" key="1">
    <source>
        <dbReference type="SAM" id="MobiDB-lite"/>
    </source>
</evidence>
<dbReference type="PANTHER" id="PTHR43664:SF1">
    <property type="entry name" value="BETA-METHYLMALYL-COA DEHYDRATASE"/>
    <property type="match status" value="1"/>
</dbReference>
<name>A0A1H6HQA2_9EURY</name>
<dbReference type="CDD" id="cd03454">
    <property type="entry name" value="YdeM"/>
    <property type="match status" value="1"/>
</dbReference>
<organism evidence="3 4">
    <name type="scientific">Halopenitus malekzadehii</name>
    <dbReference type="NCBI Taxonomy" id="1267564"/>
    <lineage>
        <taxon>Archaea</taxon>
        <taxon>Methanobacteriati</taxon>
        <taxon>Methanobacteriota</taxon>
        <taxon>Stenosarchaea group</taxon>
        <taxon>Halobacteria</taxon>
        <taxon>Halobacteriales</taxon>
        <taxon>Haloferacaceae</taxon>
        <taxon>Halopenitus</taxon>
    </lineage>
</organism>
<dbReference type="InterPro" id="IPR029069">
    <property type="entry name" value="HotDog_dom_sf"/>
</dbReference>
<dbReference type="Proteomes" id="UP000199215">
    <property type="component" value="Unassembled WGS sequence"/>
</dbReference>
<feature type="region of interest" description="Disordered" evidence="1">
    <location>
        <begin position="1"/>
        <end position="34"/>
    </location>
</feature>
<dbReference type="EMBL" id="FNWU01000001">
    <property type="protein sequence ID" value="SEH38089.1"/>
    <property type="molecule type" value="Genomic_DNA"/>
</dbReference>
<dbReference type="OrthoDB" id="225748at2157"/>
<feature type="compositionally biased region" description="Low complexity" evidence="1">
    <location>
        <begin position="12"/>
        <end position="23"/>
    </location>
</feature>
<evidence type="ECO:0000313" key="4">
    <source>
        <dbReference type="Proteomes" id="UP000199215"/>
    </source>
</evidence>
<dbReference type="SUPFAM" id="SSF54637">
    <property type="entry name" value="Thioesterase/thiol ester dehydrase-isomerase"/>
    <property type="match status" value="1"/>
</dbReference>
<reference evidence="3 4" key="1">
    <citation type="submission" date="2016-10" db="EMBL/GenBank/DDBJ databases">
        <authorList>
            <person name="de Groot N.N."/>
        </authorList>
    </citation>
    <scope>NUCLEOTIDE SEQUENCE [LARGE SCALE GENOMIC DNA]</scope>
    <source>
        <strain evidence="3 4">IBRC-M10418</strain>
    </source>
</reference>
<proteinExistence type="predicted"/>
<dbReference type="AlphaFoldDB" id="A0A1H6HQA2"/>
<dbReference type="STRING" id="1267564.SAMN05192561_101315"/>
<dbReference type="PANTHER" id="PTHR43664">
    <property type="entry name" value="MONOAMINE OXIDASE-RELATED"/>
    <property type="match status" value="1"/>
</dbReference>
<dbReference type="InterPro" id="IPR002539">
    <property type="entry name" value="MaoC-like_dom"/>
</dbReference>
<dbReference type="InterPro" id="IPR052342">
    <property type="entry name" value="MCH/BMMD"/>
</dbReference>
<gene>
    <name evidence="3" type="ORF">SAMN05192561_101315</name>
</gene>
<keyword evidence="4" id="KW-1185">Reference proteome</keyword>
<dbReference type="Pfam" id="PF01575">
    <property type="entry name" value="MaoC_dehydratas"/>
    <property type="match status" value="1"/>
</dbReference>
<feature type="domain" description="MaoC-like" evidence="2">
    <location>
        <begin position="51"/>
        <end position="145"/>
    </location>
</feature>
<protein>
    <submittedName>
        <fullName evidence="3">Acyl dehydratase</fullName>
    </submittedName>
</protein>
<sequence>MTDRSDRGVPNEGETTVSEGETTASDDDTTTSTDDTIYFEDVEPGTVTQCGSTTVSREEIIEFAEEYDPLDIHTDLEAAAESPYGDVIASGYHTLSLSVRLLVDAARGDRAVIAGLGIDDVRWHAPVRPGDTLAVEFEILETRPSESNPAAGIIHESITVRNGDDETVLTLENSELVERREPADEGEGGGE</sequence>
<dbReference type="Gene3D" id="3.10.129.10">
    <property type="entry name" value="Hotdog Thioesterase"/>
    <property type="match status" value="1"/>
</dbReference>
<accession>A0A1H6HQA2</accession>